<dbReference type="Pfam" id="PF00379">
    <property type="entry name" value="Chitin_bind_4"/>
    <property type="match status" value="1"/>
</dbReference>
<dbReference type="Proteomes" id="UP000076858">
    <property type="component" value="Unassembled WGS sequence"/>
</dbReference>
<dbReference type="STRING" id="35525.A0A0P6A5V9"/>
<gene>
    <name evidence="1" type="ORF">APZ42_029418</name>
</gene>
<sequence>MQIYQIIVALAISCLVAGSPVPSETPSARNDQIAEAREHFESAVHHLEADEAFPAEEVASDISTQAEIYADRSSLYRYEDEPESGVRQFGVAIPELKLTQFQRSDDDGRYSFGYAYPGQIHMQSRNEDGVVTGSYFYNDPNGTPNQVQYMADGSGFRVAANNLPIFIPGHQPEAVHDTPEVEEAKRKHLEAWAAIAQQNKAPVTGTKESTVQKVETAVEDESRDAVITDALETDKVEATIEKLQSFTPTKIEQEAGEIKPSNKQPSIKPLDPDVIIDEENQAVITEQDADINAGIFEIDAEPIRLLAQLYAKHVEDAEPPQPIERPAGFHPQNLQPPSGFDLFSRLEGDDRQAIEITNPEFVDLRAFLLTNRIRASQIPHILPAKEEKQQGKPSKFDDNADLLTPEEADELDFDDGDIVDANDLYNYYFNIANGGVEGPIIAVNRESLSKLPASLQLALTGMGAIDGHHNAQSMPSQQIQQKQQLLNQQRFASNYINQRYYSPYTSLYSPYHFYRQNAQMSPYNYYASPYSSYYRLPSATPYSSFPYTNYNPYHSY</sequence>
<dbReference type="GO" id="GO:0062129">
    <property type="term" value="C:chitin-based extracellular matrix"/>
    <property type="evidence" value="ECO:0007669"/>
    <property type="project" value="TreeGrafter"/>
</dbReference>
<protein>
    <submittedName>
        <fullName evidence="1">Uncharacterized protein</fullName>
    </submittedName>
</protein>
<evidence type="ECO:0000313" key="2">
    <source>
        <dbReference type="Proteomes" id="UP000076858"/>
    </source>
</evidence>
<dbReference type="OrthoDB" id="6515429at2759"/>
<dbReference type="PROSITE" id="PS51155">
    <property type="entry name" value="CHIT_BIND_RR_2"/>
    <property type="match status" value="1"/>
</dbReference>
<name>A0A0P6A5V9_9CRUS</name>
<dbReference type="InterPro" id="IPR050468">
    <property type="entry name" value="Cuticle_Struct_Prot"/>
</dbReference>
<dbReference type="PROSITE" id="PS00233">
    <property type="entry name" value="CHIT_BIND_RR_1"/>
    <property type="match status" value="1"/>
</dbReference>
<dbReference type="PANTHER" id="PTHR10380:SF196">
    <property type="entry name" value="CUTICULAR PROTEIN 72EA"/>
    <property type="match status" value="1"/>
</dbReference>
<dbReference type="InterPro" id="IPR000618">
    <property type="entry name" value="Insect_cuticle"/>
</dbReference>
<dbReference type="EMBL" id="LRGB01002580">
    <property type="protein sequence ID" value="KZS06890.1"/>
    <property type="molecule type" value="Genomic_DNA"/>
</dbReference>
<organism evidence="1 2">
    <name type="scientific">Daphnia magna</name>
    <dbReference type="NCBI Taxonomy" id="35525"/>
    <lineage>
        <taxon>Eukaryota</taxon>
        <taxon>Metazoa</taxon>
        <taxon>Ecdysozoa</taxon>
        <taxon>Arthropoda</taxon>
        <taxon>Crustacea</taxon>
        <taxon>Branchiopoda</taxon>
        <taxon>Diplostraca</taxon>
        <taxon>Cladocera</taxon>
        <taxon>Anomopoda</taxon>
        <taxon>Daphniidae</taxon>
        <taxon>Daphnia</taxon>
    </lineage>
</organism>
<comment type="caution">
    <text evidence="1">The sequence shown here is derived from an EMBL/GenBank/DDBJ whole genome shotgun (WGS) entry which is preliminary data.</text>
</comment>
<evidence type="ECO:0000313" key="1">
    <source>
        <dbReference type="EMBL" id="KZS06890.1"/>
    </source>
</evidence>
<accession>A0A0P6A5V9</accession>
<dbReference type="InterPro" id="IPR031311">
    <property type="entry name" value="CHIT_BIND_RR_consensus"/>
</dbReference>
<dbReference type="GO" id="GO:0008010">
    <property type="term" value="F:structural constituent of chitin-based larval cuticle"/>
    <property type="evidence" value="ECO:0007669"/>
    <property type="project" value="TreeGrafter"/>
</dbReference>
<dbReference type="AlphaFoldDB" id="A0A0P6A5V9"/>
<dbReference type="PANTHER" id="PTHR10380">
    <property type="entry name" value="CUTICLE PROTEIN"/>
    <property type="match status" value="1"/>
</dbReference>
<reference evidence="1 2" key="1">
    <citation type="submission" date="2016-03" db="EMBL/GenBank/DDBJ databases">
        <title>EvidentialGene: Evidence-directed Construction of Genes on Genomes.</title>
        <authorList>
            <person name="Gilbert D.G."/>
            <person name="Choi J.-H."/>
            <person name="Mockaitis K."/>
            <person name="Colbourne J."/>
            <person name="Pfrender M."/>
        </authorList>
    </citation>
    <scope>NUCLEOTIDE SEQUENCE [LARGE SCALE GENOMIC DNA]</scope>
    <source>
        <strain evidence="1 2">Xinb3</strain>
        <tissue evidence="1">Complete organism</tissue>
    </source>
</reference>
<keyword evidence="2" id="KW-1185">Reference proteome</keyword>
<proteinExistence type="predicted"/>